<dbReference type="AlphaFoldDB" id="A0A3D8SZP8"/>
<accession>A0A3D8SZP8</accession>
<protein>
    <submittedName>
        <fullName evidence="1">Uncharacterized protein</fullName>
    </submittedName>
</protein>
<dbReference type="Proteomes" id="UP000256328">
    <property type="component" value="Unassembled WGS sequence"/>
</dbReference>
<proteinExistence type="predicted"/>
<organism evidence="1 2">
    <name type="scientific">Coleophoma crateriformis</name>
    <dbReference type="NCBI Taxonomy" id="565419"/>
    <lineage>
        <taxon>Eukaryota</taxon>
        <taxon>Fungi</taxon>
        <taxon>Dikarya</taxon>
        <taxon>Ascomycota</taxon>
        <taxon>Pezizomycotina</taxon>
        <taxon>Leotiomycetes</taxon>
        <taxon>Helotiales</taxon>
        <taxon>Dermateaceae</taxon>
        <taxon>Coleophoma</taxon>
    </lineage>
</organism>
<sequence length="79" mass="8546">MSPLVTQPTQTEKRQPWRLIKQTTTEPRNAGSQGLHYNFAKGETMVIDGSAQRGNGFVGGQWTVEAESNKASAEGQVVG</sequence>
<keyword evidence="2" id="KW-1185">Reference proteome</keyword>
<gene>
    <name evidence="1" type="ORF">BP5796_02884</name>
</gene>
<reference evidence="1 2" key="1">
    <citation type="journal article" date="2018" name="IMA Fungus">
        <title>IMA Genome-F 9: Draft genome sequence of Annulohypoxylon stygium, Aspergillus mulundensis, Berkeleyomyces basicola (syn. Thielaviopsis basicola), Ceratocystis smalleyi, two Cercospora beticola strains, Coleophoma cylindrospora, Fusarium fracticaudum, Phialophora cf. hyalina, and Morchella septimelata.</title>
        <authorList>
            <person name="Wingfield B.D."/>
            <person name="Bills G.F."/>
            <person name="Dong Y."/>
            <person name="Huang W."/>
            <person name="Nel W.J."/>
            <person name="Swalarsk-Parry B.S."/>
            <person name="Vaghefi N."/>
            <person name="Wilken P.M."/>
            <person name="An Z."/>
            <person name="de Beer Z.W."/>
            <person name="De Vos L."/>
            <person name="Chen L."/>
            <person name="Duong T.A."/>
            <person name="Gao Y."/>
            <person name="Hammerbacher A."/>
            <person name="Kikkert J.R."/>
            <person name="Li Y."/>
            <person name="Li H."/>
            <person name="Li K."/>
            <person name="Li Q."/>
            <person name="Liu X."/>
            <person name="Ma X."/>
            <person name="Naidoo K."/>
            <person name="Pethybridge S.J."/>
            <person name="Sun J."/>
            <person name="Steenkamp E.T."/>
            <person name="van der Nest M.A."/>
            <person name="van Wyk S."/>
            <person name="Wingfield M.J."/>
            <person name="Xiong C."/>
            <person name="Yue Q."/>
            <person name="Zhang X."/>
        </authorList>
    </citation>
    <scope>NUCLEOTIDE SEQUENCE [LARGE SCALE GENOMIC DNA]</scope>
    <source>
        <strain evidence="1 2">BP5796</strain>
    </source>
</reference>
<evidence type="ECO:0000313" key="1">
    <source>
        <dbReference type="EMBL" id="RDW91719.1"/>
    </source>
</evidence>
<dbReference type="EMBL" id="PDLN01000003">
    <property type="protein sequence ID" value="RDW91719.1"/>
    <property type="molecule type" value="Genomic_DNA"/>
</dbReference>
<name>A0A3D8SZP8_9HELO</name>
<evidence type="ECO:0000313" key="2">
    <source>
        <dbReference type="Proteomes" id="UP000256328"/>
    </source>
</evidence>
<comment type="caution">
    <text evidence="1">The sequence shown here is derived from an EMBL/GenBank/DDBJ whole genome shotgun (WGS) entry which is preliminary data.</text>
</comment>